<proteinExistence type="predicted"/>
<feature type="coiled-coil region" evidence="1">
    <location>
        <begin position="315"/>
        <end position="342"/>
    </location>
</feature>
<dbReference type="AlphaFoldDB" id="A0A9N9L516"/>
<dbReference type="SUPFAM" id="SSF47459">
    <property type="entry name" value="HLH, helix-loop-helix DNA-binding domain"/>
    <property type="match status" value="1"/>
</dbReference>
<evidence type="ECO:0000256" key="1">
    <source>
        <dbReference type="SAM" id="Coils"/>
    </source>
</evidence>
<feature type="compositionally biased region" description="Basic residues" evidence="2">
    <location>
        <begin position="225"/>
        <end position="237"/>
    </location>
</feature>
<keyword evidence="5" id="KW-1185">Reference proteome</keyword>
<comment type="caution">
    <text evidence="4">The sequence shown here is derived from an EMBL/GenBank/DDBJ whole genome shotgun (WGS) entry which is preliminary data.</text>
</comment>
<protein>
    <recommendedName>
        <fullName evidence="3">BHLH domain-containing protein</fullName>
    </recommendedName>
</protein>
<dbReference type="CDD" id="cd11395">
    <property type="entry name" value="bHLHzip_SREBP_like"/>
    <property type="match status" value="1"/>
</dbReference>
<evidence type="ECO:0000259" key="3">
    <source>
        <dbReference type="PROSITE" id="PS50888"/>
    </source>
</evidence>
<organism evidence="4 5">
    <name type="scientific">Hymenoscyphus fraxineus</name>
    <dbReference type="NCBI Taxonomy" id="746836"/>
    <lineage>
        <taxon>Eukaryota</taxon>
        <taxon>Fungi</taxon>
        <taxon>Dikarya</taxon>
        <taxon>Ascomycota</taxon>
        <taxon>Pezizomycotina</taxon>
        <taxon>Leotiomycetes</taxon>
        <taxon>Helotiales</taxon>
        <taxon>Helotiaceae</taxon>
        <taxon>Hymenoscyphus</taxon>
    </lineage>
</organism>
<evidence type="ECO:0000313" key="5">
    <source>
        <dbReference type="Proteomes" id="UP000696280"/>
    </source>
</evidence>
<feature type="compositionally biased region" description="Polar residues" evidence="2">
    <location>
        <begin position="1"/>
        <end position="16"/>
    </location>
</feature>
<dbReference type="PANTHER" id="PTHR47336:SF2">
    <property type="entry name" value="TRANSCRIPTION FACTOR HMS1-RELATED"/>
    <property type="match status" value="1"/>
</dbReference>
<dbReference type="EMBL" id="CAJVRL010000090">
    <property type="protein sequence ID" value="CAG8959214.1"/>
    <property type="molecule type" value="Genomic_DNA"/>
</dbReference>
<keyword evidence="1" id="KW-0175">Coiled coil</keyword>
<feature type="compositionally biased region" description="Low complexity" evidence="2">
    <location>
        <begin position="239"/>
        <end position="259"/>
    </location>
</feature>
<dbReference type="Pfam" id="PF00010">
    <property type="entry name" value="HLH"/>
    <property type="match status" value="1"/>
</dbReference>
<evidence type="ECO:0000313" key="4">
    <source>
        <dbReference type="EMBL" id="CAG8959214.1"/>
    </source>
</evidence>
<name>A0A9N9L516_9HELO</name>
<sequence length="365" mass="40580">MRLNSRTLEQQRQQIESSDDREQSTFMTTDGYIVRASVDVSSGQTATPEQPLTPACWFTGDQPVDNYVTIPLGSPVDLPFNAWNGFGDTFKKAMDSSDVLGQLPDYHTSTVPNQQLPISQTSWDVNNWNVVNNGQIPRQQCMEPLTESYNGMQHEITGDGGDCSLLPLNVVPTQGPSNLAPSIPIKPVRKAKWGDSAGASKRKSTSKIRYSPSDEDDRSGDQFPRKKTQLKSSRIRKGNFSNSTSSPESSPSSSNAVLNSNRTSHNLVEKQYRNRLNDQFDFLLSSIPSDLVGHHMNGPERGDRPEKRVSKADVLALAKKHIENLEKRKRELEVENVGLKGTNKRLNEVWVSQQGSEILFNGNGH</sequence>
<dbReference type="OrthoDB" id="3542681at2759"/>
<dbReference type="Gene3D" id="4.10.280.10">
    <property type="entry name" value="Helix-loop-helix DNA-binding domain"/>
    <property type="match status" value="1"/>
</dbReference>
<feature type="domain" description="BHLH" evidence="3">
    <location>
        <begin position="260"/>
        <end position="325"/>
    </location>
</feature>
<dbReference type="GO" id="GO:0046983">
    <property type="term" value="F:protein dimerization activity"/>
    <property type="evidence" value="ECO:0007669"/>
    <property type="project" value="InterPro"/>
</dbReference>
<accession>A0A9N9L516</accession>
<dbReference type="Proteomes" id="UP000696280">
    <property type="component" value="Unassembled WGS sequence"/>
</dbReference>
<dbReference type="InterPro" id="IPR052099">
    <property type="entry name" value="Regulatory_TF_Diverse"/>
</dbReference>
<reference evidence="4" key="1">
    <citation type="submission" date="2021-07" db="EMBL/GenBank/DDBJ databases">
        <authorList>
            <person name="Durling M."/>
        </authorList>
    </citation>
    <scope>NUCLEOTIDE SEQUENCE</scope>
</reference>
<evidence type="ECO:0000256" key="2">
    <source>
        <dbReference type="SAM" id="MobiDB-lite"/>
    </source>
</evidence>
<feature type="region of interest" description="Disordered" evidence="2">
    <location>
        <begin position="174"/>
        <end position="259"/>
    </location>
</feature>
<feature type="region of interest" description="Disordered" evidence="2">
    <location>
        <begin position="1"/>
        <end position="28"/>
    </location>
</feature>
<dbReference type="InterPro" id="IPR011598">
    <property type="entry name" value="bHLH_dom"/>
</dbReference>
<dbReference type="PANTHER" id="PTHR47336">
    <property type="entry name" value="TRANSCRIPTION FACTOR HMS1-RELATED"/>
    <property type="match status" value="1"/>
</dbReference>
<dbReference type="InterPro" id="IPR036638">
    <property type="entry name" value="HLH_DNA-bd_sf"/>
</dbReference>
<dbReference type="PROSITE" id="PS50888">
    <property type="entry name" value="BHLH"/>
    <property type="match status" value="1"/>
</dbReference>
<dbReference type="SMART" id="SM00353">
    <property type="entry name" value="HLH"/>
    <property type="match status" value="1"/>
</dbReference>
<gene>
    <name evidence="4" type="ORF">HYFRA_00012572</name>
</gene>